<keyword evidence="2" id="KW-1185">Reference proteome</keyword>
<evidence type="ECO:0000313" key="2">
    <source>
        <dbReference type="Proteomes" id="UP000232323"/>
    </source>
</evidence>
<sequence length="207" mass="24177">MFIWCHMPFICGKDMEQILRHNCPELATASSPIHAHQYQTSFTRCGYRSSSWKNYAKGTFNDPQVKAKCEYEGLAADSVWIEDFLVQLVVLVPKLHNQGVLHKDLMLGNLMMEDETNNLYPFVVGVLLGKLIIGSEWLPHHTFDRQRANRVDMYYYMMRAKGILWPEDLMKKHVPKSEQWRSVLEGLTQRKPAMRWGVRERTGAKFE</sequence>
<accession>A0A250XHL8</accession>
<gene>
    <name evidence="1" type="ORF">CEUSTIGMA_g9960.t1</name>
</gene>
<dbReference type="SUPFAM" id="SSF56112">
    <property type="entry name" value="Protein kinase-like (PK-like)"/>
    <property type="match status" value="1"/>
</dbReference>
<reference evidence="1 2" key="1">
    <citation type="submission" date="2017-08" db="EMBL/GenBank/DDBJ databases">
        <title>Acidophilic green algal genome provides insights into adaptation to an acidic environment.</title>
        <authorList>
            <person name="Hirooka S."/>
            <person name="Hirose Y."/>
            <person name="Kanesaki Y."/>
            <person name="Higuchi S."/>
            <person name="Fujiwara T."/>
            <person name="Onuma R."/>
            <person name="Era A."/>
            <person name="Ohbayashi R."/>
            <person name="Uzuka A."/>
            <person name="Nozaki H."/>
            <person name="Yoshikawa H."/>
            <person name="Miyagishima S.Y."/>
        </authorList>
    </citation>
    <scope>NUCLEOTIDE SEQUENCE [LARGE SCALE GENOMIC DNA]</scope>
    <source>
        <strain evidence="1 2">NIES-2499</strain>
    </source>
</reference>
<comment type="caution">
    <text evidence="1">The sequence shown here is derived from an EMBL/GenBank/DDBJ whole genome shotgun (WGS) entry which is preliminary data.</text>
</comment>
<dbReference type="AlphaFoldDB" id="A0A250XHL8"/>
<proteinExistence type="predicted"/>
<evidence type="ECO:0000313" key="1">
    <source>
        <dbReference type="EMBL" id="GAX82533.1"/>
    </source>
</evidence>
<protein>
    <recommendedName>
        <fullName evidence="3">Protein kinase domain-containing protein</fullName>
    </recommendedName>
</protein>
<evidence type="ECO:0008006" key="3">
    <source>
        <dbReference type="Google" id="ProtNLM"/>
    </source>
</evidence>
<dbReference type="OrthoDB" id="3399at2759"/>
<dbReference type="EMBL" id="BEGY01000082">
    <property type="protein sequence ID" value="GAX82533.1"/>
    <property type="molecule type" value="Genomic_DNA"/>
</dbReference>
<dbReference type="InterPro" id="IPR011009">
    <property type="entry name" value="Kinase-like_dom_sf"/>
</dbReference>
<name>A0A250XHL8_9CHLO</name>
<dbReference type="Proteomes" id="UP000232323">
    <property type="component" value="Unassembled WGS sequence"/>
</dbReference>
<organism evidence="1 2">
    <name type="scientific">Chlamydomonas eustigma</name>
    <dbReference type="NCBI Taxonomy" id="1157962"/>
    <lineage>
        <taxon>Eukaryota</taxon>
        <taxon>Viridiplantae</taxon>
        <taxon>Chlorophyta</taxon>
        <taxon>core chlorophytes</taxon>
        <taxon>Chlorophyceae</taxon>
        <taxon>CS clade</taxon>
        <taxon>Chlamydomonadales</taxon>
        <taxon>Chlamydomonadaceae</taxon>
        <taxon>Chlamydomonas</taxon>
    </lineage>
</organism>